<accession>A0A9P3G214</accession>
<dbReference type="SUPFAM" id="SSF56112">
    <property type="entry name" value="Protein kinase-like (PK-like)"/>
    <property type="match status" value="1"/>
</dbReference>
<dbReference type="PANTHER" id="PTHR24345">
    <property type="entry name" value="SERINE/THREONINE-PROTEIN KINASE PLK"/>
    <property type="match status" value="1"/>
</dbReference>
<evidence type="ECO:0000256" key="2">
    <source>
        <dbReference type="ARBA" id="ARBA00022679"/>
    </source>
</evidence>
<protein>
    <submittedName>
        <fullName evidence="7">Serine/threonine protein kinase-like protein</fullName>
    </submittedName>
</protein>
<reference evidence="7 8" key="1">
    <citation type="submission" date="2021-08" db="EMBL/GenBank/DDBJ databases">
        <title>Draft Genome Sequence of Phanerochaete sordida strain YK-624.</title>
        <authorList>
            <person name="Mori T."/>
            <person name="Dohra H."/>
            <person name="Suzuki T."/>
            <person name="Kawagishi H."/>
            <person name="Hirai H."/>
        </authorList>
    </citation>
    <scope>NUCLEOTIDE SEQUENCE [LARGE SCALE GENOMIC DNA]</scope>
    <source>
        <strain evidence="7 8">YK-624</strain>
    </source>
</reference>
<dbReference type="GO" id="GO:0005524">
    <property type="term" value="F:ATP binding"/>
    <property type="evidence" value="ECO:0007669"/>
    <property type="project" value="UniProtKB-KW"/>
</dbReference>
<evidence type="ECO:0000256" key="1">
    <source>
        <dbReference type="ARBA" id="ARBA00022527"/>
    </source>
</evidence>
<evidence type="ECO:0000313" key="7">
    <source>
        <dbReference type="EMBL" id="GJE86672.1"/>
    </source>
</evidence>
<dbReference type="OrthoDB" id="541276at2759"/>
<dbReference type="Pfam" id="PF00069">
    <property type="entry name" value="Pkinase"/>
    <property type="match status" value="1"/>
</dbReference>
<keyword evidence="8" id="KW-1185">Reference proteome</keyword>
<dbReference type="GO" id="GO:0004674">
    <property type="term" value="F:protein serine/threonine kinase activity"/>
    <property type="evidence" value="ECO:0007669"/>
    <property type="project" value="UniProtKB-KW"/>
</dbReference>
<sequence>MLSEVTLPSLLDFTGKTVDAGRLQLELLDVLGEGAYGVVYRARSLEPKGPSSSSSSSSAHSSAEREYAVKVLRKAGISTPEGTSQRREVMLHQLVSGAHPSVLPLHAVVEDEEHLYLVLDFCKGGDLFTAIVERHTYAQDDELVKHVFLQILDAVQACHDLGVYHRDLKPDNVFVGADGTRVFLGDFGLATDEALSKNHACGSSAYMSPECIGEERNYGAFYNETSDIWALGVVLCNMLTGRNPWRRATTEDAHFAAYLHDGPDVFLSFLPISRACAALFARVFTFNPTERISLAELRVAVLGMKTFFMSAGEVATAGPEARCVAAAYTPRLPEFPTPELGSGTFEIHDIHQFPDDEYLFASPDPDADWPVGTPSEPLSSSSTLYSLASTVCDEPAPEEKGQWKKIVVEEAGDYILGGFGERLKMQDGKLSALQDSPAQRFLAKMLA</sequence>
<name>A0A9P3G214_9APHY</name>
<evidence type="ECO:0000313" key="8">
    <source>
        <dbReference type="Proteomes" id="UP000703269"/>
    </source>
</evidence>
<proteinExistence type="predicted"/>
<keyword evidence="4 7" id="KW-0418">Kinase</keyword>
<keyword evidence="2" id="KW-0808">Transferase</keyword>
<dbReference type="PROSITE" id="PS00108">
    <property type="entry name" value="PROTEIN_KINASE_ST"/>
    <property type="match status" value="1"/>
</dbReference>
<dbReference type="InterPro" id="IPR000719">
    <property type="entry name" value="Prot_kinase_dom"/>
</dbReference>
<evidence type="ECO:0000256" key="5">
    <source>
        <dbReference type="ARBA" id="ARBA00022840"/>
    </source>
</evidence>
<dbReference type="SMART" id="SM00220">
    <property type="entry name" value="S_TKc"/>
    <property type="match status" value="1"/>
</dbReference>
<keyword evidence="1 7" id="KW-0723">Serine/threonine-protein kinase</keyword>
<organism evidence="7 8">
    <name type="scientific">Phanerochaete sordida</name>
    <dbReference type="NCBI Taxonomy" id="48140"/>
    <lineage>
        <taxon>Eukaryota</taxon>
        <taxon>Fungi</taxon>
        <taxon>Dikarya</taxon>
        <taxon>Basidiomycota</taxon>
        <taxon>Agaricomycotina</taxon>
        <taxon>Agaricomycetes</taxon>
        <taxon>Polyporales</taxon>
        <taxon>Phanerochaetaceae</taxon>
        <taxon>Phanerochaete</taxon>
    </lineage>
</organism>
<dbReference type="Proteomes" id="UP000703269">
    <property type="component" value="Unassembled WGS sequence"/>
</dbReference>
<dbReference type="GO" id="GO:0005634">
    <property type="term" value="C:nucleus"/>
    <property type="evidence" value="ECO:0007669"/>
    <property type="project" value="TreeGrafter"/>
</dbReference>
<keyword evidence="5" id="KW-0067">ATP-binding</keyword>
<evidence type="ECO:0000259" key="6">
    <source>
        <dbReference type="PROSITE" id="PS50011"/>
    </source>
</evidence>
<dbReference type="PROSITE" id="PS50011">
    <property type="entry name" value="PROTEIN_KINASE_DOM"/>
    <property type="match status" value="1"/>
</dbReference>
<dbReference type="InterPro" id="IPR008271">
    <property type="entry name" value="Ser/Thr_kinase_AS"/>
</dbReference>
<dbReference type="AlphaFoldDB" id="A0A9P3G214"/>
<evidence type="ECO:0000256" key="3">
    <source>
        <dbReference type="ARBA" id="ARBA00022741"/>
    </source>
</evidence>
<dbReference type="InterPro" id="IPR011009">
    <property type="entry name" value="Kinase-like_dom_sf"/>
</dbReference>
<dbReference type="PANTHER" id="PTHR24345:SF91">
    <property type="entry name" value="SERINE_THREONINE-PROTEIN KINASE PLK4"/>
    <property type="match status" value="1"/>
</dbReference>
<evidence type="ECO:0000256" key="4">
    <source>
        <dbReference type="ARBA" id="ARBA00022777"/>
    </source>
</evidence>
<dbReference type="EMBL" id="BPQB01000004">
    <property type="protein sequence ID" value="GJE86672.1"/>
    <property type="molecule type" value="Genomic_DNA"/>
</dbReference>
<dbReference type="Gene3D" id="1.10.510.10">
    <property type="entry name" value="Transferase(Phosphotransferase) domain 1"/>
    <property type="match status" value="1"/>
</dbReference>
<gene>
    <name evidence="7" type="ORF">PsYK624_027530</name>
</gene>
<keyword evidence="3" id="KW-0547">Nucleotide-binding</keyword>
<feature type="domain" description="Protein kinase" evidence="6">
    <location>
        <begin position="25"/>
        <end position="308"/>
    </location>
</feature>
<comment type="caution">
    <text evidence="7">The sequence shown here is derived from an EMBL/GenBank/DDBJ whole genome shotgun (WGS) entry which is preliminary data.</text>
</comment>